<dbReference type="PRINTS" id="PR00116">
    <property type="entry name" value="ARGINASE"/>
</dbReference>
<organism evidence="12 14">
    <name type="scientific">Nitrosomonas communis</name>
    <dbReference type="NCBI Taxonomy" id="44574"/>
    <lineage>
        <taxon>Bacteria</taxon>
        <taxon>Pseudomonadati</taxon>
        <taxon>Pseudomonadota</taxon>
        <taxon>Betaproteobacteria</taxon>
        <taxon>Nitrosomonadales</taxon>
        <taxon>Nitrosomonadaceae</taxon>
        <taxon>Nitrosomonas</taxon>
    </lineage>
</organism>
<dbReference type="EMBL" id="VNHT01000010">
    <property type="protein sequence ID" value="TYP91245.1"/>
    <property type="molecule type" value="Genomic_DNA"/>
</dbReference>
<dbReference type="CDD" id="cd09989">
    <property type="entry name" value="Arginase"/>
    <property type="match status" value="1"/>
</dbReference>
<evidence type="ECO:0000313" key="13">
    <source>
        <dbReference type="EMBL" id="TYP91245.1"/>
    </source>
</evidence>
<comment type="catalytic activity">
    <reaction evidence="9">
        <text>L-arginine + H2O = urea + L-ornithine</text>
        <dbReference type="Rhea" id="RHEA:20569"/>
        <dbReference type="ChEBI" id="CHEBI:15377"/>
        <dbReference type="ChEBI" id="CHEBI:16199"/>
        <dbReference type="ChEBI" id="CHEBI:32682"/>
        <dbReference type="ChEBI" id="CHEBI:46911"/>
        <dbReference type="EC" id="3.5.3.1"/>
    </reaction>
</comment>
<dbReference type="InterPro" id="IPR023696">
    <property type="entry name" value="Ureohydrolase_dom_sf"/>
</dbReference>
<dbReference type="PROSITE" id="PS51409">
    <property type="entry name" value="ARGINASE_2"/>
    <property type="match status" value="1"/>
</dbReference>
<name>A0A0F7KFA3_9PROT</name>
<evidence type="ECO:0000256" key="4">
    <source>
        <dbReference type="ARBA" id="ARBA00018123"/>
    </source>
</evidence>
<evidence type="ECO:0000256" key="5">
    <source>
        <dbReference type="ARBA" id="ARBA00022503"/>
    </source>
</evidence>
<dbReference type="InterPro" id="IPR006035">
    <property type="entry name" value="Ureohydrolase"/>
</dbReference>
<evidence type="ECO:0000313" key="12">
    <source>
        <dbReference type="EMBL" id="AKH39110.1"/>
    </source>
</evidence>
<reference evidence="14" key="1">
    <citation type="submission" date="2015-05" db="EMBL/GenBank/DDBJ databases">
        <title>Draft genome of Nitrosomonas communis strain Nm2.</title>
        <authorList>
            <person name="Kozlowski J.A."/>
            <person name="Kits K.D."/>
            <person name="Stein L.Y."/>
        </authorList>
    </citation>
    <scope>NUCLEOTIDE SEQUENCE [LARGE SCALE GENOMIC DNA]</scope>
    <source>
        <strain evidence="14">Nm2</strain>
    </source>
</reference>
<gene>
    <name evidence="12" type="ORF">AAW31_16865</name>
    <name evidence="13" type="ORF">BCL69_101016</name>
</gene>
<dbReference type="SUPFAM" id="SSF52768">
    <property type="entry name" value="Arginase/deacetylase"/>
    <property type="match status" value="1"/>
</dbReference>
<dbReference type="GO" id="GO:0004053">
    <property type="term" value="F:arginase activity"/>
    <property type="evidence" value="ECO:0007669"/>
    <property type="project" value="UniProtKB-EC"/>
</dbReference>
<proteinExistence type="inferred from homology"/>
<reference evidence="13 15" key="3">
    <citation type="submission" date="2019-07" db="EMBL/GenBank/DDBJ databases">
        <title>Active sludge and wastewater microbial communities from Klosterneuburg, Austria.</title>
        <authorList>
            <person name="Wagner M."/>
        </authorList>
    </citation>
    <scope>NUCLEOTIDE SEQUENCE [LARGE SCALE GENOMIC DNA]</scope>
    <source>
        <strain evidence="13 15">Nm2</strain>
    </source>
</reference>
<dbReference type="GO" id="GO:0030145">
    <property type="term" value="F:manganese ion binding"/>
    <property type="evidence" value="ECO:0007669"/>
    <property type="project" value="TreeGrafter"/>
</dbReference>
<dbReference type="EMBL" id="CP011451">
    <property type="protein sequence ID" value="AKH39110.1"/>
    <property type="molecule type" value="Genomic_DNA"/>
</dbReference>
<protein>
    <recommendedName>
        <fullName evidence="4">Arginase</fullName>
        <ecNumber evidence="3">3.5.3.1</ecNumber>
    </recommendedName>
</protein>
<dbReference type="Gene3D" id="3.40.800.10">
    <property type="entry name" value="Ureohydrolase domain"/>
    <property type="match status" value="1"/>
</dbReference>
<evidence type="ECO:0000256" key="3">
    <source>
        <dbReference type="ARBA" id="ARBA00012168"/>
    </source>
</evidence>
<dbReference type="RefSeq" id="WP_046851134.1">
    <property type="nucleotide sequence ID" value="NZ_CP011451.1"/>
</dbReference>
<evidence type="ECO:0000313" key="14">
    <source>
        <dbReference type="Proteomes" id="UP000034156"/>
    </source>
</evidence>
<dbReference type="GO" id="GO:0005829">
    <property type="term" value="C:cytosol"/>
    <property type="evidence" value="ECO:0007669"/>
    <property type="project" value="TreeGrafter"/>
</dbReference>
<evidence type="ECO:0000256" key="1">
    <source>
        <dbReference type="ARBA" id="ARBA00001936"/>
    </source>
</evidence>
<evidence type="ECO:0000313" key="15">
    <source>
        <dbReference type="Proteomes" id="UP000324176"/>
    </source>
</evidence>
<evidence type="ECO:0000256" key="6">
    <source>
        <dbReference type="ARBA" id="ARBA00022723"/>
    </source>
</evidence>
<dbReference type="GO" id="GO:0000050">
    <property type="term" value="P:urea cycle"/>
    <property type="evidence" value="ECO:0007669"/>
    <property type="project" value="UniProtKB-UniPathway"/>
</dbReference>
<dbReference type="PROSITE" id="PS01053">
    <property type="entry name" value="ARGINASE_1"/>
    <property type="match status" value="1"/>
</dbReference>
<keyword evidence="8" id="KW-0464">Manganese</keyword>
<dbReference type="PANTHER" id="PTHR43782:SF3">
    <property type="entry name" value="ARGINASE"/>
    <property type="match status" value="1"/>
</dbReference>
<keyword evidence="5" id="KW-0056">Arginine metabolism</keyword>
<reference evidence="12 14" key="2">
    <citation type="journal article" date="2016" name="Genome Announc.">
        <title>Genome Sequence of Nitrosomonas communis Strain Nm2, a Mesophilic Ammonia-Oxidizing Bacterium Isolated from Mediterranean Soil.</title>
        <authorList>
            <person name="Kozlowski J.A."/>
            <person name="Kits K.D."/>
            <person name="Stein L.Y."/>
        </authorList>
    </citation>
    <scope>NUCLEOTIDE SEQUENCE [LARGE SCALE GENOMIC DNA]</scope>
    <source>
        <strain evidence="12 14">Nm2</strain>
    </source>
</reference>
<dbReference type="UniPathway" id="UPA00158">
    <property type="reaction ID" value="UER00270"/>
</dbReference>
<accession>A0A0F7KFA3</accession>
<dbReference type="Proteomes" id="UP000324176">
    <property type="component" value="Unassembled WGS sequence"/>
</dbReference>
<comment type="pathway">
    <text evidence="2">Nitrogen metabolism; urea cycle; L-ornithine and urea from L-arginine: step 1/1.</text>
</comment>
<dbReference type="InterPro" id="IPR014033">
    <property type="entry name" value="Arginase"/>
</dbReference>
<comment type="cofactor">
    <cofactor evidence="1">
        <name>Mn(2+)</name>
        <dbReference type="ChEBI" id="CHEBI:29035"/>
    </cofactor>
</comment>
<dbReference type="InterPro" id="IPR020855">
    <property type="entry name" value="Ureohydrolase_Mn_BS"/>
</dbReference>
<dbReference type="PANTHER" id="PTHR43782">
    <property type="entry name" value="ARGINASE"/>
    <property type="match status" value="1"/>
</dbReference>
<evidence type="ECO:0000256" key="11">
    <source>
        <dbReference type="RuleBase" id="RU003684"/>
    </source>
</evidence>
<dbReference type="KEGG" id="nco:AAW31_16865"/>
<dbReference type="GO" id="GO:0006525">
    <property type="term" value="P:arginine metabolic process"/>
    <property type="evidence" value="ECO:0007669"/>
    <property type="project" value="UniProtKB-KW"/>
</dbReference>
<keyword evidence="14" id="KW-1185">Reference proteome</keyword>
<evidence type="ECO:0000256" key="2">
    <source>
        <dbReference type="ARBA" id="ARBA00005098"/>
    </source>
</evidence>
<dbReference type="PATRIC" id="fig|44574.3.peg.4065"/>
<evidence type="ECO:0000256" key="8">
    <source>
        <dbReference type="ARBA" id="ARBA00023211"/>
    </source>
</evidence>
<dbReference type="AlphaFoldDB" id="A0A0F7KFA3"/>
<dbReference type="Proteomes" id="UP000034156">
    <property type="component" value="Chromosome"/>
</dbReference>
<comment type="similarity">
    <text evidence="10 11">Belongs to the arginase family.</text>
</comment>
<sequence length="287" mass="31360">MTKLIQTLGIASCLGGPMRTCGNAAELLRDEFAKLPVTQTGLQLQWHMLYPEKTGTKEARLAHLYQKASQFTRHWTENHHPFLVIGGDHSCALGTWSGVLQALPHSSELGLIWLDAHMDANTFATTPSGNIHGMPVAALLGKADERLGTIYPACCFIQPENLLMIGIRSYEAGEYALLKQANVKIVFADQIIDFSRTLLAAIEQLSRTCKTIGISLDLDLIDPEDAPGVETPVSAGIKAAALLEALALVKHHAKFCALEISEFNPESDRHAKTLLLMKSIVETFYAD</sequence>
<keyword evidence="7 11" id="KW-0378">Hydrolase</keyword>
<evidence type="ECO:0000256" key="10">
    <source>
        <dbReference type="PROSITE-ProRule" id="PRU00742"/>
    </source>
</evidence>
<dbReference type="OrthoDB" id="9789727at2"/>
<evidence type="ECO:0000256" key="9">
    <source>
        <dbReference type="ARBA" id="ARBA00047391"/>
    </source>
</evidence>
<dbReference type="Pfam" id="PF00491">
    <property type="entry name" value="Arginase"/>
    <property type="match status" value="1"/>
</dbReference>
<dbReference type="EC" id="3.5.3.1" evidence="3"/>
<evidence type="ECO:0000256" key="7">
    <source>
        <dbReference type="ARBA" id="ARBA00022801"/>
    </source>
</evidence>
<keyword evidence="6" id="KW-0479">Metal-binding</keyword>